<reference evidence="1" key="1">
    <citation type="journal article" date="2021" name="Environ. Microbiol.">
        <title>Gene family expansions and transcriptome signatures uncover fungal adaptations to wood decay.</title>
        <authorList>
            <person name="Hage H."/>
            <person name="Miyauchi S."/>
            <person name="Viragh M."/>
            <person name="Drula E."/>
            <person name="Min B."/>
            <person name="Chaduli D."/>
            <person name="Navarro D."/>
            <person name="Favel A."/>
            <person name="Norest M."/>
            <person name="Lesage-Meessen L."/>
            <person name="Balint B."/>
            <person name="Merenyi Z."/>
            <person name="de Eugenio L."/>
            <person name="Morin E."/>
            <person name="Martinez A.T."/>
            <person name="Baldrian P."/>
            <person name="Stursova M."/>
            <person name="Martinez M.J."/>
            <person name="Novotny C."/>
            <person name="Magnuson J.K."/>
            <person name="Spatafora J.W."/>
            <person name="Maurice S."/>
            <person name="Pangilinan J."/>
            <person name="Andreopoulos W."/>
            <person name="LaButti K."/>
            <person name="Hundley H."/>
            <person name="Na H."/>
            <person name="Kuo A."/>
            <person name="Barry K."/>
            <person name="Lipzen A."/>
            <person name="Henrissat B."/>
            <person name="Riley R."/>
            <person name="Ahrendt S."/>
            <person name="Nagy L.G."/>
            <person name="Grigoriev I.V."/>
            <person name="Martin F."/>
            <person name="Rosso M.N."/>
        </authorList>
    </citation>
    <scope>NUCLEOTIDE SEQUENCE</scope>
    <source>
        <strain evidence="1">CBS 384.51</strain>
    </source>
</reference>
<gene>
    <name evidence="1" type="ORF">BDY19DRAFT_976225</name>
</gene>
<dbReference type="Proteomes" id="UP001055072">
    <property type="component" value="Unassembled WGS sequence"/>
</dbReference>
<keyword evidence="2" id="KW-1185">Reference proteome</keyword>
<accession>A0ACB8TNZ7</accession>
<name>A0ACB8TNZ7_9APHY</name>
<evidence type="ECO:0000313" key="2">
    <source>
        <dbReference type="Proteomes" id="UP001055072"/>
    </source>
</evidence>
<comment type="caution">
    <text evidence="1">The sequence shown here is derived from an EMBL/GenBank/DDBJ whole genome shotgun (WGS) entry which is preliminary data.</text>
</comment>
<sequence length="85" mass="9254">LNSTLSVLQGCLCIIAGLLVLDFCTSLVRAYSVMPFDRGGQAALVTHGRMFTMLLSLANRLILVKSRFVVLLPIYTNSKALTLPL</sequence>
<protein>
    <submittedName>
        <fullName evidence="1">Uncharacterized protein</fullName>
    </submittedName>
</protein>
<evidence type="ECO:0000313" key="1">
    <source>
        <dbReference type="EMBL" id="KAI0083716.1"/>
    </source>
</evidence>
<proteinExistence type="predicted"/>
<organism evidence="1 2">
    <name type="scientific">Irpex rosettiformis</name>
    <dbReference type="NCBI Taxonomy" id="378272"/>
    <lineage>
        <taxon>Eukaryota</taxon>
        <taxon>Fungi</taxon>
        <taxon>Dikarya</taxon>
        <taxon>Basidiomycota</taxon>
        <taxon>Agaricomycotina</taxon>
        <taxon>Agaricomycetes</taxon>
        <taxon>Polyporales</taxon>
        <taxon>Irpicaceae</taxon>
        <taxon>Irpex</taxon>
    </lineage>
</organism>
<dbReference type="EMBL" id="MU274955">
    <property type="protein sequence ID" value="KAI0083716.1"/>
    <property type="molecule type" value="Genomic_DNA"/>
</dbReference>
<feature type="non-terminal residue" evidence="1">
    <location>
        <position position="1"/>
    </location>
</feature>